<evidence type="ECO:0000313" key="1">
    <source>
        <dbReference type="EMBL" id="HEM67029.1"/>
    </source>
</evidence>
<gene>
    <name evidence="1" type="ORF">ENO26_05630</name>
</gene>
<accession>A0A7J2U387</accession>
<keyword evidence="1" id="KW-0378">Hydrolase</keyword>
<dbReference type="InterPro" id="IPR017853">
    <property type="entry name" value="GH"/>
</dbReference>
<proteinExistence type="predicted"/>
<dbReference type="EMBL" id="DSEU01000040">
    <property type="protein sequence ID" value="HEM67029.1"/>
    <property type="molecule type" value="Genomic_DNA"/>
</dbReference>
<dbReference type="SUPFAM" id="SSF51445">
    <property type="entry name" value="(Trans)glycosidases"/>
    <property type="match status" value="1"/>
</dbReference>
<dbReference type="Gene3D" id="3.20.20.80">
    <property type="entry name" value="Glycosidases"/>
    <property type="match status" value="1"/>
</dbReference>
<organism evidence="1">
    <name type="scientific">Ignisphaera aggregans</name>
    <dbReference type="NCBI Taxonomy" id="334771"/>
    <lineage>
        <taxon>Archaea</taxon>
        <taxon>Thermoproteota</taxon>
        <taxon>Thermoprotei</taxon>
        <taxon>Desulfurococcales</taxon>
        <taxon>Desulfurococcaceae</taxon>
        <taxon>Ignisphaera</taxon>
    </lineage>
</organism>
<dbReference type="InterPro" id="IPR029062">
    <property type="entry name" value="Class_I_gatase-like"/>
</dbReference>
<reference evidence="1" key="1">
    <citation type="journal article" date="2020" name="mSystems">
        <title>Genome- and Community-Level Interaction Insights into Carbon Utilization and Element Cycling Functions of Hydrothermarchaeota in Hydrothermal Sediment.</title>
        <authorList>
            <person name="Zhou Z."/>
            <person name="Liu Y."/>
            <person name="Xu W."/>
            <person name="Pan J."/>
            <person name="Luo Z.H."/>
            <person name="Li M."/>
        </authorList>
    </citation>
    <scope>NUCLEOTIDE SEQUENCE [LARGE SCALE GENOMIC DNA]</scope>
    <source>
        <strain evidence="1">SpSt-125</strain>
    </source>
</reference>
<comment type="caution">
    <text evidence="1">The sequence shown here is derived from an EMBL/GenBank/DDBJ whole genome shotgun (WGS) entry which is preliminary data.</text>
</comment>
<dbReference type="Gene3D" id="3.40.50.880">
    <property type="match status" value="1"/>
</dbReference>
<name>A0A7J2U387_9CREN</name>
<sequence>MYKERGVLLIGSSFRFLLGVNYWPRKLNIRMWRDWDEKAVEEDVRLMKSLGIRAVRFFIKDEDFADESADVYPHALERLRKFLDILYENGIVGFVSLIVGHMSGKNWRIPWSRFEDLYRSDSIEKTMRFVERVVREFKDHSAIAGWILSNEISLVKKAVSREEALALLRAFSRTVKSIDRDHVVSSGDIPDSYLQETPNVRDYVDYVGPHLYLYDTDSIRHGYTYGAMLELFSNDGDIPVILEEFGFSTYQYSEENHAKFVNEVLYTALAHNASGAFIWCFSDFMHESDPPYEWRPLELGFGIVRKDGSLKPVAEVVKRFAKEVEDIEKLGIHRDFRRVPETSIIIPFYIFKDYEFVRYRDVLGFWRSIQPLLAASILLSSAGIDNTMVYEIDVEKTFKTRKLLVSPSTIVALSSTWRKLLNYVESGGNIYTSLVKGLGEFKALHEASTHLWTELMGLENTLEAGSMGIKYCGRVGVRFVRDFGIIRNGEEIEINIPIPIYTYRARSVDAEVLAVDSNGNPVLFRARRGGGCVYTMLLPVELIQAVAEYMDWGGGVQKIFRSLALETGIDIRYNASSAEVEVKAFYGQQADIVIAVNHGEDKRVIISCSKPLKNVMKIGGDASIATWSSTQVTADMPKKSGLVFYVKH</sequence>
<dbReference type="GO" id="GO:0016787">
    <property type="term" value="F:hydrolase activity"/>
    <property type="evidence" value="ECO:0007669"/>
    <property type="project" value="UniProtKB-KW"/>
</dbReference>
<dbReference type="AlphaFoldDB" id="A0A7J2U387"/>
<protein>
    <submittedName>
        <fullName evidence="1">Glycoside hydrolase family 42</fullName>
    </submittedName>
</protein>